<dbReference type="CDD" id="cd06849">
    <property type="entry name" value="lipoyl_domain"/>
    <property type="match status" value="1"/>
</dbReference>
<dbReference type="PROSITE" id="PS50968">
    <property type="entry name" value="BIOTINYL_LIPOYL"/>
    <property type="match status" value="1"/>
</dbReference>
<dbReference type="FunFam" id="3.30.559.10:FF:000007">
    <property type="entry name" value="Dihydrolipoamide acetyltransferase component of pyruvate dehydrogenase complex"/>
    <property type="match status" value="1"/>
</dbReference>
<name>A0ABD5RPM8_9EURY</name>
<dbReference type="InterPro" id="IPR001078">
    <property type="entry name" value="2-oxoacid_DH_actylTfrase"/>
</dbReference>
<dbReference type="RefSeq" id="WP_247415230.1">
    <property type="nucleotide sequence ID" value="NZ_JALLGW010000001.1"/>
</dbReference>
<dbReference type="EC" id="2.3.1.-" evidence="9"/>
<dbReference type="InterPro" id="IPR050743">
    <property type="entry name" value="2-oxoacid_DH_E2_comp"/>
</dbReference>
<evidence type="ECO:0000259" key="7">
    <source>
        <dbReference type="PROSITE" id="PS50968"/>
    </source>
</evidence>
<dbReference type="PROSITE" id="PS00189">
    <property type="entry name" value="LIPOYL"/>
    <property type="match status" value="1"/>
</dbReference>
<dbReference type="PANTHER" id="PTHR43178">
    <property type="entry name" value="DIHYDROLIPOAMIDE ACETYLTRANSFERASE COMPONENT OF PYRUVATE DEHYDROGENASE COMPLEX"/>
    <property type="match status" value="1"/>
</dbReference>
<dbReference type="Gene3D" id="2.40.50.100">
    <property type="match status" value="1"/>
</dbReference>
<feature type="compositionally biased region" description="Acidic residues" evidence="6">
    <location>
        <begin position="87"/>
        <end position="177"/>
    </location>
</feature>
<evidence type="ECO:0000259" key="8">
    <source>
        <dbReference type="PROSITE" id="PS51826"/>
    </source>
</evidence>
<feature type="domain" description="Peripheral subunit-binding (PSBD)" evidence="8">
    <location>
        <begin position="230"/>
        <end position="267"/>
    </location>
</feature>
<dbReference type="InterPro" id="IPR036625">
    <property type="entry name" value="E3-bd_dom_sf"/>
</dbReference>
<dbReference type="GO" id="GO:0016746">
    <property type="term" value="F:acyltransferase activity"/>
    <property type="evidence" value="ECO:0007669"/>
    <property type="project" value="UniProtKB-KW"/>
</dbReference>
<evidence type="ECO:0000256" key="1">
    <source>
        <dbReference type="ARBA" id="ARBA00001938"/>
    </source>
</evidence>
<evidence type="ECO:0000256" key="3">
    <source>
        <dbReference type="ARBA" id="ARBA00022679"/>
    </source>
</evidence>
<dbReference type="InterPro" id="IPR004167">
    <property type="entry name" value="PSBD"/>
</dbReference>
<evidence type="ECO:0000256" key="5">
    <source>
        <dbReference type="ARBA" id="ARBA00023315"/>
    </source>
</evidence>
<dbReference type="PROSITE" id="PS51826">
    <property type="entry name" value="PSBD"/>
    <property type="match status" value="1"/>
</dbReference>
<organism evidence="9 10">
    <name type="scientific">Halomarina salina</name>
    <dbReference type="NCBI Taxonomy" id="1872699"/>
    <lineage>
        <taxon>Archaea</taxon>
        <taxon>Methanobacteriati</taxon>
        <taxon>Methanobacteriota</taxon>
        <taxon>Stenosarchaea group</taxon>
        <taxon>Halobacteria</taxon>
        <taxon>Halobacteriales</taxon>
        <taxon>Natronomonadaceae</taxon>
        <taxon>Halomarina</taxon>
    </lineage>
</organism>
<dbReference type="InterPro" id="IPR023213">
    <property type="entry name" value="CAT-like_dom_sf"/>
</dbReference>
<proteinExistence type="inferred from homology"/>
<dbReference type="Pfam" id="PF00364">
    <property type="entry name" value="Biotin_lipoyl"/>
    <property type="match status" value="1"/>
</dbReference>
<dbReference type="Pfam" id="PF00198">
    <property type="entry name" value="2-oxoacid_dh"/>
    <property type="match status" value="1"/>
</dbReference>
<dbReference type="SUPFAM" id="SSF51230">
    <property type="entry name" value="Single hybrid motif"/>
    <property type="match status" value="1"/>
</dbReference>
<comment type="cofactor">
    <cofactor evidence="1">
        <name>(R)-lipoate</name>
        <dbReference type="ChEBI" id="CHEBI:83088"/>
    </cofactor>
</comment>
<gene>
    <name evidence="9" type="ORF">ACFPYI_12540</name>
</gene>
<dbReference type="InterPro" id="IPR000089">
    <property type="entry name" value="Biotin_lipoyl"/>
</dbReference>
<feature type="compositionally biased region" description="Acidic residues" evidence="6">
    <location>
        <begin position="184"/>
        <end position="218"/>
    </location>
</feature>
<dbReference type="Gene3D" id="3.30.559.10">
    <property type="entry name" value="Chloramphenicol acetyltransferase-like domain"/>
    <property type="match status" value="1"/>
</dbReference>
<comment type="caution">
    <text evidence="9">The sequence shown here is derived from an EMBL/GenBank/DDBJ whole genome shotgun (WGS) entry which is preliminary data.</text>
</comment>
<dbReference type="SUPFAM" id="SSF47005">
    <property type="entry name" value="Peripheral subunit-binding domain of 2-oxo acid dehydrogenase complex"/>
    <property type="match status" value="1"/>
</dbReference>
<protein>
    <submittedName>
        <fullName evidence="9">Dihydrolipoamide acetyltransferase family protein</fullName>
        <ecNumber evidence="9">2.3.1.-</ecNumber>
    </submittedName>
</protein>
<reference evidence="9 10" key="1">
    <citation type="journal article" date="2019" name="Int. J. Syst. Evol. Microbiol.">
        <title>The Global Catalogue of Microorganisms (GCM) 10K type strain sequencing project: providing services to taxonomists for standard genome sequencing and annotation.</title>
        <authorList>
            <consortium name="The Broad Institute Genomics Platform"/>
            <consortium name="The Broad Institute Genome Sequencing Center for Infectious Disease"/>
            <person name="Wu L."/>
            <person name="Ma J."/>
        </authorList>
    </citation>
    <scope>NUCLEOTIDE SEQUENCE [LARGE SCALE GENOMIC DNA]</scope>
    <source>
        <strain evidence="9 10">CGMCC 1.12543</strain>
    </source>
</reference>
<evidence type="ECO:0000256" key="2">
    <source>
        <dbReference type="ARBA" id="ARBA00007317"/>
    </source>
</evidence>
<dbReference type="PANTHER" id="PTHR43178:SF5">
    <property type="entry name" value="LIPOAMIDE ACYLTRANSFERASE COMPONENT OF BRANCHED-CHAIN ALPHA-KETO ACID DEHYDROGENASE COMPLEX, MITOCHONDRIAL"/>
    <property type="match status" value="1"/>
</dbReference>
<evidence type="ECO:0000313" key="9">
    <source>
        <dbReference type="EMBL" id="MFC5972160.1"/>
    </source>
</evidence>
<dbReference type="EMBL" id="JBHSQH010000001">
    <property type="protein sequence ID" value="MFC5972160.1"/>
    <property type="molecule type" value="Genomic_DNA"/>
</dbReference>
<comment type="similarity">
    <text evidence="2">Belongs to the 2-oxoacid dehydrogenase family.</text>
</comment>
<keyword evidence="4" id="KW-0450">Lipoyl</keyword>
<dbReference type="Gene3D" id="4.10.320.10">
    <property type="entry name" value="E3-binding domain"/>
    <property type="match status" value="1"/>
</dbReference>
<dbReference type="InterPro" id="IPR011053">
    <property type="entry name" value="Single_hybrid_motif"/>
</dbReference>
<keyword evidence="10" id="KW-1185">Reference proteome</keyword>
<dbReference type="AlphaFoldDB" id="A0ABD5RPM8"/>
<accession>A0ABD5RPM8</accession>
<evidence type="ECO:0000313" key="10">
    <source>
        <dbReference type="Proteomes" id="UP001596099"/>
    </source>
</evidence>
<dbReference type="Pfam" id="PF02817">
    <property type="entry name" value="E3_binding"/>
    <property type="match status" value="1"/>
</dbReference>
<keyword evidence="5 9" id="KW-0012">Acyltransferase</keyword>
<feature type="region of interest" description="Disordered" evidence="6">
    <location>
        <begin position="78"/>
        <end position="335"/>
    </location>
</feature>
<dbReference type="Proteomes" id="UP001596099">
    <property type="component" value="Unassembled WGS sequence"/>
</dbReference>
<keyword evidence="3 9" id="KW-0808">Transferase</keyword>
<dbReference type="InterPro" id="IPR003016">
    <property type="entry name" value="2-oxoA_DH_lipoyl-BS"/>
</dbReference>
<evidence type="ECO:0000256" key="6">
    <source>
        <dbReference type="SAM" id="MobiDB-lite"/>
    </source>
</evidence>
<evidence type="ECO:0000256" key="4">
    <source>
        <dbReference type="ARBA" id="ARBA00022823"/>
    </source>
</evidence>
<dbReference type="SUPFAM" id="SSF52777">
    <property type="entry name" value="CoA-dependent acyltransferases"/>
    <property type="match status" value="1"/>
</dbReference>
<sequence>MTRYEFELPDPGEGLTEAEIVEWHVESGDEVEEHDVLCEVETDKAVTEVPSPCPGTVDELLADAGDTVQVGEVFVVIETDSPPSGGDEAEAAAEADERSEDEEDVERESEEADAEDDVDADESEAQSDEDAAEGDGAEAEEAETDEEAAEDEDVEDDAERGEGEDVEQAVEQTEEEEPEKHEEETADESAADADESAEAADSESESESDEEGDAEGETSETPGSDEERVFAAPRTRTYAREEGVDISDIDGSGPNGRVLQADIDERLSESAGETETSGDESERASEASTDEGDQPASAAAEEGSAYTIEHPTTEIEAVAVDEDEERSERRPLSGLRGRIAENMARSASVVPQVTSGFEADATDLVDLKERLDEKHDVHITYSPILLKAVVPALKEFPIVNASIDDTTDEIVEKHYYNVGFATHTEEGLIVPVIQDVDRKSIVEVAREMNDLAEQARDRSIDAADLRGGTFTVTNQATFGEHRTYGTPIVNHPEAAIMGIGRVGKKPVATEDDRVEVQPRVDLSLSFDHRLVDGATANQFMEYVIEGIEDTDTLVARL</sequence>
<feature type="domain" description="Lipoyl-binding" evidence="7">
    <location>
        <begin position="3"/>
        <end position="78"/>
    </location>
</feature>